<evidence type="ECO:0000313" key="3">
    <source>
        <dbReference type="EMBL" id="PJA47382.1"/>
    </source>
</evidence>
<organism evidence="3 4">
    <name type="scientific">Candidatus Uhrbacteria bacterium CG_4_9_14_3_um_filter_36_7</name>
    <dbReference type="NCBI Taxonomy" id="1975033"/>
    <lineage>
        <taxon>Bacteria</taxon>
        <taxon>Candidatus Uhriibacteriota</taxon>
    </lineage>
</organism>
<dbReference type="Pfam" id="PF18915">
    <property type="entry name" value="DUF5667"/>
    <property type="match status" value="1"/>
</dbReference>
<dbReference type="EMBL" id="PFWS01000026">
    <property type="protein sequence ID" value="PJA47382.1"/>
    <property type="molecule type" value="Genomic_DNA"/>
</dbReference>
<accession>A0A2M7XHN9</accession>
<dbReference type="InterPro" id="IPR043725">
    <property type="entry name" value="DUF5667"/>
</dbReference>
<evidence type="ECO:0000256" key="1">
    <source>
        <dbReference type="SAM" id="Phobius"/>
    </source>
</evidence>
<protein>
    <recommendedName>
        <fullName evidence="2">DUF5667 domain-containing protein</fullName>
    </recommendedName>
</protein>
<dbReference type="AlphaFoldDB" id="A0A2M7XHN9"/>
<evidence type="ECO:0000259" key="2">
    <source>
        <dbReference type="Pfam" id="PF18915"/>
    </source>
</evidence>
<evidence type="ECO:0000313" key="4">
    <source>
        <dbReference type="Proteomes" id="UP000229749"/>
    </source>
</evidence>
<name>A0A2M7XHN9_9BACT</name>
<keyword evidence="1" id="KW-0812">Transmembrane</keyword>
<reference evidence="4" key="1">
    <citation type="submission" date="2017-09" db="EMBL/GenBank/DDBJ databases">
        <title>Depth-based differentiation of microbial function through sediment-hosted aquifers and enrichment of novel symbionts in the deep terrestrial subsurface.</title>
        <authorList>
            <person name="Probst A.J."/>
            <person name="Ladd B."/>
            <person name="Jarett J.K."/>
            <person name="Geller-Mcgrath D.E."/>
            <person name="Sieber C.M.K."/>
            <person name="Emerson J.B."/>
            <person name="Anantharaman K."/>
            <person name="Thomas B.C."/>
            <person name="Malmstrom R."/>
            <person name="Stieglmeier M."/>
            <person name="Klingl A."/>
            <person name="Woyke T."/>
            <person name="Ryan C.M."/>
            <person name="Banfield J.F."/>
        </authorList>
    </citation>
    <scope>NUCLEOTIDE SEQUENCE [LARGE SCALE GENOMIC DNA]</scope>
</reference>
<gene>
    <name evidence="3" type="ORF">CO172_01710</name>
</gene>
<comment type="caution">
    <text evidence="3">The sequence shown here is derived from an EMBL/GenBank/DDBJ whole genome shotgun (WGS) entry which is preliminary data.</text>
</comment>
<keyword evidence="1" id="KW-1133">Transmembrane helix</keyword>
<feature type="domain" description="DUF5667" evidence="2">
    <location>
        <begin position="98"/>
        <end position="195"/>
    </location>
</feature>
<keyword evidence="1" id="KW-0472">Membrane</keyword>
<dbReference type="Proteomes" id="UP000229749">
    <property type="component" value="Unassembled WGS sequence"/>
</dbReference>
<sequence length="356" mass="41269">MNEKELIHLLRTQKKHPVLGGDFSVQKQTEIWNKIQRDIHTYSQQESYQSNLYSWKNISFYFLWIMNHSFLRPIASLAVFFMFIFSGSLMAANAAFQSIPGDALYPVKLVSERVQLGLTANSEKRARLQVGFANRRLQEMKNITRSVKSEKEYLVREAAQAFQREMEAVNESLQQLRTQEPETAIQMAKEINEQVDGYHVVIQQSQPEVLKENQADVKNVLETVEAANQQAVEVIVSQQESQPKKETKQDLDRIFRKDVSDIQMRKSTVLERLKTVQTILVSQENDLNLNNQKDLQQLGLILRTFDEKLTKSMDIFAAGGYRRAFDIIYELKGYLGNIENYLTDMEIEMSTNQELE</sequence>
<feature type="transmembrane region" description="Helical" evidence="1">
    <location>
        <begin position="74"/>
        <end position="96"/>
    </location>
</feature>
<proteinExistence type="predicted"/>